<reference evidence="2" key="1">
    <citation type="journal article" date="2017" name="Nat. Commun.">
        <title>Complete fusion of a transposon and herpesvirus created the Teratorn mobile element in medaka fish.</title>
        <authorList>
            <person name="Inoue Y."/>
            <person name="Saga T."/>
            <person name="Aikawa T."/>
            <person name="Kumagai M."/>
            <person name="Shimada A."/>
            <person name="Kawaguchi Y."/>
            <person name="Naruse K."/>
            <person name="Morishita S."/>
            <person name="Koga A."/>
            <person name="Takeda H."/>
        </authorList>
    </citation>
    <scope>NUCLEOTIDE SEQUENCE</scope>
</reference>
<proteinExistence type="predicted"/>
<feature type="region of interest" description="Disordered" evidence="1">
    <location>
        <begin position="131"/>
        <end position="163"/>
    </location>
</feature>
<name>A0A286P9R3_ORYLA</name>
<organism evidence="2">
    <name type="scientific">Oryzias latipes</name>
    <name type="common">Japanese rice fish</name>
    <name type="synonym">Japanese killifish</name>
    <dbReference type="NCBI Taxonomy" id="8090"/>
    <lineage>
        <taxon>Eukaryota</taxon>
        <taxon>Metazoa</taxon>
        <taxon>Chordata</taxon>
        <taxon>Craniata</taxon>
        <taxon>Vertebrata</taxon>
        <taxon>Euteleostomi</taxon>
        <taxon>Actinopterygii</taxon>
        <taxon>Neopterygii</taxon>
        <taxon>Teleostei</taxon>
        <taxon>Neoteleostei</taxon>
        <taxon>Acanthomorphata</taxon>
        <taxon>Ovalentaria</taxon>
        <taxon>Atherinomorphae</taxon>
        <taxon>Beloniformes</taxon>
        <taxon>Adrianichthyidae</taxon>
        <taxon>Oryziinae</taxon>
        <taxon>Oryzias</taxon>
    </lineage>
</organism>
<dbReference type="EMBL" id="LC199500">
    <property type="protein sequence ID" value="BBA49174.1"/>
    <property type="molecule type" value="Genomic_DNA"/>
</dbReference>
<feature type="compositionally biased region" description="Basic and acidic residues" evidence="1">
    <location>
        <begin position="146"/>
        <end position="157"/>
    </location>
</feature>
<evidence type="ECO:0000313" key="2">
    <source>
        <dbReference type="EMBL" id="BBA49174.1"/>
    </source>
</evidence>
<accession>A0A286P9R3</accession>
<feature type="region of interest" description="Disordered" evidence="1">
    <location>
        <begin position="1"/>
        <end position="80"/>
    </location>
</feature>
<feature type="compositionally biased region" description="Low complexity" evidence="1">
    <location>
        <begin position="63"/>
        <end position="78"/>
    </location>
</feature>
<feature type="compositionally biased region" description="Polar residues" evidence="1">
    <location>
        <begin position="131"/>
        <end position="142"/>
    </location>
</feature>
<gene>
    <name evidence="2" type="primary">ORF14</name>
</gene>
<evidence type="ECO:0000256" key="1">
    <source>
        <dbReference type="SAM" id="MobiDB-lite"/>
    </source>
</evidence>
<feature type="compositionally biased region" description="Polar residues" evidence="1">
    <location>
        <begin position="22"/>
        <end position="31"/>
    </location>
</feature>
<sequence>MDVDSDEEVNAGRRFVPRRRTIGTNTGTSPEGPQASVEDSESDSDNDRAMMAYLKKRIKESRQSGSDSSELESGGESVESYDDKEIFPAHLWGFGDHEIDCECCNCVFWRAKYRRNYYQSKHGRIYYDRTTQTGATESTSAPAQPEKSEPARVDRGTRPITSRFTSKKMRLAQAKSHFRHTGDIYVDSTSDEDEPRKP</sequence>
<protein>
    <submittedName>
        <fullName evidence="2">Uncharacterized protein</fullName>
    </submittedName>
</protein>
<dbReference type="AlphaFoldDB" id="A0A286P9R3"/>